<dbReference type="PROSITE" id="PS00893">
    <property type="entry name" value="NUDIX_BOX"/>
    <property type="match status" value="1"/>
</dbReference>
<proteinExistence type="predicted"/>
<comment type="cofactor">
    <cofactor evidence="1">
        <name>Mg(2+)</name>
        <dbReference type="ChEBI" id="CHEBI:18420"/>
    </cofactor>
</comment>
<dbReference type="PANTHER" id="PTHR43046">
    <property type="entry name" value="GDP-MANNOSE MANNOSYL HYDROLASE"/>
    <property type="match status" value="1"/>
</dbReference>
<protein>
    <submittedName>
        <fullName evidence="4">Hydrolase, NUDIX family</fullName>
    </submittedName>
</protein>
<dbReference type="Gene3D" id="3.90.79.10">
    <property type="entry name" value="Nucleoside Triphosphate Pyrophosphohydrolase"/>
    <property type="match status" value="1"/>
</dbReference>
<dbReference type="PATRIC" id="fig|2702.101.peg.394"/>
<evidence type="ECO:0000256" key="2">
    <source>
        <dbReference type="ARBA" id="ARBA00022801"/>
    </source>
</evidence>
<dbReference type="CDD" id="cd04688">
    <property type="entry name" value="NUDIX_Hydrolase"/>
    <property type="match status" value="1"/>
</dbReference>
<evidence type="ECO:0000259" key="3">
    <source>
        <dbReference type="Pfam" id="PF00293"/>
    </source>
</evidence>
<evidence type="ECO:0000313" key="4">
    <source>
        <dbReference type="EMBL" id="KXI18217.1"/>
    </source>
</evidence>
<feature type="domain" description="Nudix hydrolase" evidence="3">
    <location>
        <begin position="17"/>
        <end position="143"/>
    </location>
</feature>
<comment type="caution">
    <text evidence="4">The sequence shown here is derived from an EMBL/GenBank/DDBJ whole genome shotgun (WGS) entry which is preliminary data.</text>
</comment>
<dbReference type="EMBL" id="LSRC01000015">
    <property type="protein sequence ID" value="KXI18217.1"/>
    <property type="molecule type" value="Genomic_DNA"/>
</dbReference>
<dbReference type="RefSeq" id="WP_075523307.1">
    <property type="nucleotide sequence ID" value="NZ_KQ961855.1"/>
</dbReference>
<dbReference type="InterPro" id="IPR000086">
    <property type="entry name" value="NUDIX_hydrolase_dom"/>
</dbReference>
<dbReference type="InterPro" id="IPR015797">
    <property type="entry name" value="NUDIX_hydrolase-like_dom_sf"/>
</dbReference>
<dbReference type="PANTHER" id="PTHR43046:SF14">
    <property type="entry name" value="MUTT_NUDIX FAMILY PROTEIN"/>
    <property type="match status" value="1"/>
</dbReference>
<dbReference type="GO" id="GO:0016787">
    <property type="term" value="F:hydrolase activity"/>
    <property type="evidence" value="ECO:0007669"/>
    <property type="project" value="UniProtKB-KW"/>
</dbReference>
<evidence type="ECO:0000256" key="1">
    <source>
        <dbReference type="ARBA" id="ARBA00001946"/>
    </source>
</evidence>
<reference evidence="4 5" key="1">
    <citation type="submission" date="2016-02" db="EMBL/GenBank/DDBJ databases">
        <authorList>
            <person name="Wen L."/>
            <person name="He K."/>
            <person name="Yang H."/>
        </authorList>
    </citation>
    <scope>NUCLEOTIDE SEQUENCE [LARGE SCALE GENOMIC DNA]</scope>
    <source>
        <strain evidence="4 5">CMW7778B</strain>
    </source>
</reference>
<organism evidence="4 5">
    <name type="scientific">Gardnerella vaginalis</name>
    <dbReference type="NCBI Taxonomy" id="2702"/>
    <lineage>
        <taxon>Bacteria</taxon>
        <taxon>Bacillati</taxon>
        <taxon>Actinomycetota</taxon>
        <taxon>Actinomycetes</taxon>
        <taxon>Bifidobacteriales</taxon>
        <taxon>Bifidobacteriaceae</taxon>
        <taxon>Gardnerella</taxon>
    </lineage>
</organism>
<dbReference type="Proteomes" id="UP000070505">
    <property type="component" value="Unassembled WGS sequence"/>
</dbReference>
<evidence type="ECO:0000313" key="5">
    <source>
        <dbReference type="Proteomes" id="UP000070505"/>
    </source>
</evidence>
<gene>
    <name evidence="4" type="ORF">HMPREF3230_00408</name>
</gene>
<dbReference type="InterPro" id="IPR020084">
    <property type="entry name" value="NUDIX_hydrolase_CS"/>
</dbReference>
<dbReference type="Pfam" id="PF00293">
    <property type="entry name" value="NUDIX"/>
    <property type="match status" value="1"/>
</dbReference>
<dbReference type="AlphaFoldDB" id="A0A135Z9A4"/>
<keyword evidence="2 4" id="KW-0378">Hydrolase</keyword>
<name>A0A135Z9A4_GARVA</name>
<dbReference type="SUPFAM" id="SSF55811">
    <property type="entry name" value="Nudix"/>
    <property type="match status" value="1"/>
</dbReference>
<accession>A0A135Z9A4</accession>
<sequence>MEHNCGFINDNKAFRYRAAAIIVEEGCVLFAGNDEDDYYYSVGGAVHMGETSEEAVKREVFEETGLNYEVDHLAVIHENFFIGSSGLKGVDFHEITLYYMMKPMGKRDFTSQSTTESGAKETMHWLPIDELDKCKAYPTFMKEYLKSEHSGIEHIISDERY</sequence>